<feature type="compositionally biased region" description="Low complexity" evidence="3">
    <location>
        <begin position="437"/>
        <end position="453"/>
    </location>
</feature>
<dbReference type="Gene3D" id="3.30.420.10">
    <property type="entry name" value="Ribonuclease H-like superfamily/Ribonuclease H"/>
    <property type="match status" value="1"/>
</dbReference>
<evidence type="ECO:0000259" key="5">
    <source>
        <dbReference type="Pfam" id="PF25597"/>
    </source>
</evidence>
<evidence type="ECO:0000313" key="7">
    <source>
        <dbReference type="Proteomes" id="UP000054988"/>
    </source>
</evidence>
<feature type="compositionally biased region" description="Pro residues" evidence="3">
    <location>
        <begin position="425"/>
        <end position="436"/>
    </location>
</feature>
<feature type="compositionally biased region" description="Low complexity" evidence="3">
    <location>
        <begin position="410"/>
        <end position="424"/>
    </location>
</feature>
<proteinExistence type="predicted"/>
<name>A0A0W0G3P4_MONRR</name>
<dbReference type="InterPro" id="IPR013103">
    <property type="entry name" value="RVT_2"/>
</dbReference>
<keyword evidence="1" id="KW-0479">Metal-binding</keyword>
<comment type="caution">
    <text evidence="6">The sequence shown here is derived from an EMBL/GenBank/DDBJ whole genome shotgun (WGS) entry which is preliminary data.</text>
</comment>
<dbReference type="Proteomes" id="UP000054988">
    <property type="component" value="Unassembled WGS sequence"/>
</dbReference>
<dbReference type="InterPro" id="IPR036397">
    <property type="entry name" value="RNaseH_sf"/>
</dbReference>
<dbReference type="Pfam" id="PF25597">
    <property type="entry name" value="SH3_retrovirus"/>
    <property type="match status" value="1"/>
</dbReference>
<feature type="domain" description="Reverse transcriptase Ty1/copia-type" evidence="4">
    <location>
        <begin position="524"/>
        <end position="626"/>
    </location>
</feature>
<sequence length="809" mass="89200">MAFVPDASASLISVAHMDEDGCYTIFGNGKSLCFQLNNGSELLCCLSTSENVVFTGTKNHQHLYTLDSLDSSTPDVVFLTHKYASTLKELHVKLVHLSYFILILMLKASWIDSVKISDKELNSQPPICEPCIKGKMTQISLHFQKECCTEFLGLIHSDLWKASIISHNGNHYIITFNNDSSGTHWSYFLKQKTANEVSSVIKEWIWKIECLTTQKLKHFHSDGGGEYLKGITFIWTSAHTPEQNGVSEHFNRTSAGLVHTVLIDSKLPLFLWNEVWCYAGYCLNCAMQGLNPLKGMTAHQILTGFKAHSHDFHPFGCKAYVYVHESAHNKLEPQAEVGFFVSFDRNQKAYRVYLPGKCTVVTSIHVKFDHSSFSDAPIGNEGEYKQLYNMFTGLQSNNADSVSIKNDGVDSPSAPSASPSASDPVKPPPSPVPTPSAPKLEQPSTSTPSPSSPLSAQHPKAMPKSWPDPLVPPLCTHCAAAKEATASSGRDAQPKTLHAAVLSVGDNPQTLAQALNSPECKYWGRKPTGTKWVFNIKRDEQGHIVEHHACLVAQEFSQIPSVDFWDTYVPVAHIKSICAISGLAATLNWEIHVVDVKSAFLNSEIPVDQPAYVAQPSGYVVKGKENCKLKEILITLGFKPCPSDPCVFVHHTEKGTIIITSHVDDLSLFASSKSILDEFKSNLSKHVVISNKREISQLLGMTVTRDRAAHTISFNQSLYINSIVECFGLRSAHPSPTPIAHSTKLSKTQSPTTLEEQSTIAKVPYQSAVGSIMHAAVMTRLHFSHACQHVSQFMQNPGEAHWTTVKQII</sequence>
<evidence type="ECO:0000256" key="2">
    <source>
        <dbReference type="ARBA" id="ARBA00022801"/>
    </source>
</evidence>
<dbReference type="GO" id="GO:0016787">
    <property type="term" value="F:hydrolase activity"/>
    <property type="evidence" value="ECO:0007669"/>
    <property type="project" value="UniProtKB-KW"/>
</dbReference>
<dbReference type="InterPro" id="IPR039537">
    <property type="entry name" value="Retrotran_Ty1/copia-like"/>
</dbReference>
<evidence type="ECO:0000256" key="1">
    <source>
        <dbReference type="ARBA" id="ARBA00022723"/>
    </source>
</evidence>
<evidence type="ECO:0000259" key="4">
    <source>
        <dbReference type="Pfam" id="PF07727"/>
    </source>
</evidence>
<organism evidence="6 7">
    <name type="scientific">Moniliophthora roreri</name>
    <name type="common">Frosty pod rot fungus</name>
    <name type="synonym">Monilia roreri</name>
    <dbReference type="NCBI Taxonomy" id="221103"/>
    <lineage>
        <taxon>Eukaryota</taxon>
        <taxon>Fungi</taxon>
        <taxon>Dikarya</taxon>
        <taxon>Basidiomycota</taxon>
        <taxon>Agaricomycotina</taxon>
        <taxon>Agaricomycetes</taxon>
        <taxon>Agaricomycetidae</taxon>
        <taxon>Agaricales</taxon>
        <taxon>Marasmiineae</taxon>
        <taxon>Marasmiaceae</taxon>
        <taxon>Moniliophthora</taxon>
    </lineage>
</organism>
<reference evidence="6 7" key="1">
    <citation type="submission" date="2015-12" db="EMBL/GenBank/DDBJ databases">
        <title>Draft genome sequence of Moniliophthora roreri, the causal agent of frosty pod rot of cacao.</title>
        <authorList>
            <person name="Aime M.C."/>
            <person name="Diaz-Valderrama J.R."/>
            <person name="Kijpornyongpan T."/>
            <person name="Phillips-Mora W."/>
        </authorList>
    </citation>
    <scope>NUCLEOTIDE SEQUENCE [LARGE SCALE GENOMIC DNA]</scope>
    <source>
        <strain evidence="6 7">MCA 2952</strain>
    </source>
</reference>
<dbReference type="SUPFAM" id="SSF53098">
    <property type="entry name" value="Ribonuclease H-like"/>
    <property type="match status" value="1"/>
</dbReference>
<feature type="region of interest" description="Disordered" evidence="3">
    <location>
        <begin position="399"/>
        <end position="468"/>
    </location>
</feature>
<dbReference type="Pfam" id="PF07727">
    <property type="entry name" value="RVT_2"/>
    <property type="match status" value="1"/>
</dbReference>
<dbReference type="InterPro" id="IPR012337">
    <property type="entry name" value="RNaseH-like_sf"/>
</dbReference>
<evidence type="ECO:0000313" key="6">
    <source>
        <dbReference type="EMBL" id="KTB43203.1"/>
    </source>
</evidence>
<gene>
    <name evidence="6" type="ORF">WG66_4213</name>
</gene>
<dbReference type="AlphaFoldDB" id="A0A0W0G3P4"/>
<evidence type="ECO:0000256" key="3">
    <source>
        <dbReference type="SAM" id="MobiDB-lite"/>
    </source>
</evidence>
<dbReference type="PANTHER" id="PTHR42648">
    <property type="entry name" value="TRANSPOSASE, PUTATIVE-RELATED"/>
    <property type="match status" value="1"/>
</dbReference>
<dbReference type="EMBL" id="LATX01001228">
    <property type="protein sequence ID" value="KTB43203.1"/>
    <property type="molecule type" value="Genomic_DNA"/>
</dbReference>
<protein>
    <recommendedName>
        <fullName evidence="8">Integrase catalytic domain-containing protein</fullName>
    </recommendedName>
</protein>
<dbReference type="InterPro" id="IPR057670">
    <property type="entry name" value="SH3_retrovirus"/>
</dbReference>
<feature type="domain" description="Retroviral polymerase SH3-like" evidence="5">
    <location>
        <begin position="317"/>
        <end position="375"/>
    </location>
</feature>
<dbReference type="GO" id="GO:0003676">
    <property type="term" value="F:nucleic acid binding"/>
    <property type="evidence" value="ECO:0007669"/>
    <property type="project" value="InterPro"/>
</dbReference>
<accession>A0A0W0G3P4</accession>
<evidence type="ECO:0008006" key="8">
    <source>
        <dbReference type="Google" id="ProtNLM"/>
    </source>
</evidence>
<dbReference type="PANTHER" id="PTHR42648:SF24">
    <property type="entry name" value="INTEGRASE CATALYTIC DOMAIN-CONTAINING PROTEIN"/>
    <property type="match status" value="1"/>
</dbReference>
<dbReference type="GO" id="GO:0046872">
    <property type="term" value="F:metal ion binding"/>
    <property type="evidence" value="ECO:0007669"/>
    <property type="project" value="UniProtKB-KW"/>
</dbReference>
<keyword evidence="2" id="KW-0378">Hydrolase</keyword>